<organism evidence="1 2">
    <name type="scientific">Pseudomonas spirodelae</name>
    <dbReference type="NCBI Taxonomy" id="3101751"/>
    <lineage>
        <taxon>Bacteria</taxon>
        <taxon>Pseudomonadati</taxon>
        <taxon>Pseudomonadota</taxon>
        <taxon>Gammaproteobacteria</taxon>
        <taxon>Pseudomonadales</taxon>
        <taxon>Pseudomonadaceae</taxon>
        <taxon>Pseudomonas</taxon>
    </lineage>
</organism>
<dbReference type="EMBL" id="JAYEET010000011">
    <property type="protein sequence ID" value="MEA1605037.1"/>
    <property type="molecule type" value="Genomic_DNA"/>
</dbReference>
<dbReference type="InterPro" id="IPR010260">
    <property type="entry name" value="AlpA"/>
</dbReference>
<dbReference type="Proteomes" id="UP001292571">
    <property type="component" value="Unassembled WGS sequence"/>
</dbReference>
<dbReference type="RefSeq" id="WP_322948326.1">
    <property type="nucleotide sequence ID" value="NZ_JAYEET010000011.1"/>
</dbReference>
<dbReference type="Gene3D" id="1.10.238.160">
    <property type="match status" value="1"/>
</dbReference>
<gene>
    <name evidence="1" type="ORF">SOP97_04285</name>
</gene>
<proteinExistence type="predicted"/>
<keyword evidence="2" id="KW-1185">Reference proteome</keyword>
<dbReference type="Pfam" id="PF05930">
    <property type="entry name" value="Phage_AlpA"/>
    <property type="match status" value="1"/>
</dbReference>
<dbReference type="InterPro" id="IPR052931">
    <property type="entry name" value="Prophage_regulatory_activator"/>
</dbReference>
<dbReference type="PANTHER" id="PTHR36154">
    <property type="entry name" value="DNA-BINDING TRANSCRIPTIONAL ACTIVATOR ALPA"/>
    <property type="match status" value="1"/>
</dbReference>
<protein>
    <submittedName>
        <fullName evidence="1">AlpA family phage regulatory protein</fullName>
    </submittedName>
</protein>
<comment type="caution">
    <text evidence="1">The sequence shown here is derived from an EMBL/GenBank/DDBJ whole genome shotgun (WGS) entry which is preliminary data.</text>
</comment>
<reference evidence="1 2" key="1">
    <citation type="submission" date="2023-12" db="EMBL/GenBank/DDBJ databases">
        <title>Pseudomonas sp. T5W1.</title>
        <authorList>
            <person name="Maltman C."/>
        </authorList>
    </citation>
    <scope>NUCLEOTIDE SEQUENCE [LARGE SCALE GENOMIC DNA]</scope>
    <source>
        <strain evidence="1 2">T5W1</strain>
    </source>
</reference>
<dbReference type="PANTHER" id="PTHR36154:SF1">
    <property type="entry name" value="DNA-BINDING TRANSCRIPTIONAL ACTIVATOR ALPA"/>
    <property type="match status" value="1"/>
</dbReference>
<sequence length="68" mass="7454">MATTVQQSRHIKRLPAVKAASGIGRTKIYELMKDGRFPKSRRIAGSNVVGWDSLEIDAWVAEQLGGEA</sequence>
<evidence type="ECO:0000313" key="1">
    <source>
        <dbReference type="EMBL" id="MEA1605037.1"/>
    </source>
</evidence>
<accession>A0ABU5P5U3</accession>
<evidence type="ECO:0000313" key="2">
    <source>
        <dbReference type="Proteomes" id="UP001292571"/>
    </source>
</evidence>
<name>A0ABU5P5U3_9PSED</name>